<feature type="region of interest" description="Disordered" evidence="1">
    <location>
        <begin position="189"/>
        <end position="209"/>
    </location>
</feature>
<comment type="caution">
    <text evidence="2">The sequence shown here is derived from an EMBL/GenBank/DDBJ whole genome shotgun (WGS) entry which is preliminary data.</text>
</comment>
<dbReference type="EMBL" id="JARKIB010000085">
    <property type="protein sequence ID" value="KAJ7744919.1"/>
    <property type="molecule type" value="Genomic_DNA"/>
</dbReference>
<evidence type="ECO:0000256" key="1">
    <source>
        <dbReference type="SAM" id="MobiDB-lite"/>
    </source>
</evidence>
<evidence type="ECO:0000313" key="3">
    <source>
        <dbReference type="EMBL" id="KAJ7744919.1"/>
    </source>
</evidence>
<reference evidence="2" key="1">
    <citation type="submission" date="2023-03" db="EMBL/GenBank/DDBJ databases">
        <title>Massive genome expansion in bonnet fungi (Mycena s.s.) driven by repeated elements and novel gene families across ecological guilds.</title>
        <authorList>
            <consortium name="Lawrence Berkeley National Laboratory"/>
            <person name="Harder C.B."/>
            <person name="Miyauchi S."/>
            <person name="Viragh M."/>
            <person name="Kuo A."/>
            <person name="Thoen E."/>
            <person name="Andreopoulos B."/>
            <person name="Lu D."/>
            <person name="Skrede I."/>
            <person name="Drula E."/>
            <person name="Henrissat B."/>
            <person name="Morin E."/>
            <person name="Kohler A."/>
            <person name="Barry K."/>
            <person name="LaButti K."/>
            <person name="Morin E."/>
            <person name="Salamov A."/>
            <person name="Lipzen A."/>
            <person name="Mereny Z."/>
            <person name="Hegedus B."/>
            <person name="Baldrian P."/>
            <person name="Stursova M."/>
            <person name="Weitz H."/>
            <person name="Taylor A."/>
            <person name="Grigoriev I.V."/>
            <person name="Nagy L.G."/>
            <person name="Martin F."/>
            <person name="Kauserud H."/>
        </authorList>
    </citation>
    <scope>NUCLEOTIDE SEQUENCE</scope>
    <source>
        <strain evidence="2">CBHHK182m</strain>
    </source>
</reference>
<dbReference type="EMBL" id="JARKIB010000660">
    <property type="protein sequence ID" value="KAJ7695306.1"/>
    <property type="molecule type" value="Genomic_DNA"/>
</dbReference>
<protein>
    <submittedName>
        <fullName evidence="2">Uncharacterized protein</fullName>
    </submittedName>
</protein>
<keyword evidence="4" id="KW-1185">Reference proteome</keyword>
<dbReference type="Proteomes" id="UP001215598">
    <property type="component" value="Unassembled WGS sequence"/>
</dbReference>
<feature type="compositionally biased region" description="Gly residues" evidence="1">
    <location>
        <begin position="199"/>
        <end position="209"/>
    </location>
</feature>
<proteinExistence type="predicted"/>
<dbReference type="AlphaFoldDB" id="A0AAD7DPS9"/>
<sequence>MPPVKLKFGRTQVLSGYYESNRQRVHTGSLGLKCLLHVILRPAIELKLNISRDDNELRTRIIGTEFAYNSNSSTSAEVPRLKPLKGGFSSVGVFKEITSYLKAAARGFDHMDIFCRDGERETHIIRPVEPYYWPESFSRYSTALELWRTSVESKIGKTGVGARAKEAGGVFSDLGTVGIEKGNDLQAHGTGAAPAGSAGAAGAGGAVKY</sequence>
<organism evidence="2 4">
    <name type="scientific">Mycena metata</name>
    <dbReference type="NCBI Taxonomy" id="1033252"/>
    <lineage>
        <taxon>Eukaryota</taxon>
        <taxon>Fungi</taxon>
        <taxon>Dikarya</taxon>
        <taxon>Basidiomycota</taxon>
        <taxon>Agaricomycotina</taxon>
        <taxon>Agaricomycetes</taxon>
        <taxon>Agaricomycetidae</taxon>
        <taxon>Agaricales</taxon>
        <taxon>Marasmiineae</taxon>
        <taxon>Mycenaceae</taxon>
        <taxon>Mycena</taxon>
    </lineage>
</organism>
<accession>A0AAD7DPS9</accession>
<gene>
    <name evidence="3" type="ORF">B0H16DRAFT_1463062</name>
    <name evidence="2" type="ORF">B0H16DRAFT_1485363</name>
</gene>
<evidence type="ECO:0000313" key="2">
    <source>
        <dbReference type="EMBL" id="KAJ7695306.1"/>
    </source>
</evidence>
<feature type="compositionally biased region" description="Low complexity" evidence="1">
    <location>
        <begin position="189"/>
        <end position="198"/>
    </location>
</feature>
<evidence type="ECO:0000313" key="4">
    <source>
        <dbReference type="Proteomes" id="UP001215598"/>
    </source>
</evidence>
<name>A0AAD7DPS9_9AGAR</name>